<dbReference type="GO" id="GO:0110155">
    <property type="term" value="P:NAD-cap decapping"/>
    <property type="evidence" value="ECO:0007669"/>
    <property type="project" value="TreeGrafter"/>
</dbReference>
<dbReference type="PANTHER" id="PTHR12395">
    <property type="entry name" value="DOM-3 RELATED"/>
    <property type="match status" value="1"/>
</dbReference>
<comment type="catalytic activity">
    <reaction evidence="4">
        <text>a 5'-end triphospho-ribonucleoside in mRNA + H2O = a 5'-end phospho-ribonucleoside in mRNA + diphosphate + H(+)</text>
        <dbReference type="Rhea" id="RHEA:78683"/>
        <dbReference type="Rhea" id="RHEA-COMP:15692"/>
        <dbReference type="Rhea" id="RHEA-COMP:17164"/>
        <dbReference type="ChEBI" id="CHEBI:15377"/>
        <dbReference type="ChEBI" id="CHEBI:15378"/>
        <dbReference type="ChEBI" id="CHEBI:33019"/>
        <dbReference type="ChEBI" id="CHEBI:138282"/>
        <dbReference type="ChEBI" id="CHEBI:167618"/>
    </reaction>
    <physiologicalReaction direction="left-to-right" evidence="4">
        <dbReference type="Rhea" id="RHEA:78684"/>
    </physiologicalReaction>
</comment>
<keyword evidence="6" id="KW-0694">RNA-binding</keyword>
<dbReference type="Proteomes" id="UP000313359">
    <property type="component" value="Unassembled WGS sequence"/>
</dbReference>
<dbReference type="GO" id="GO:0046872">
    <property type="term" value="F:metal ion binding"/>
    <property type="evidence" value="ECO:0007669"/>
    <property type="project" value="UniProtKB-KW"/>
</dbReference>
<comment type="subcellular location">
    <subcellularLocation>
        <location evidence="6">Nucleus</location>
    </subcellularLocation>
</comment>
<dbReference type="OrthoDB" id="5853397at2759"/>
<keyword evidence="6" id="KW-0539">Nucleus</keyword>
<dbReference type="GO" id="GO:0004518">
    <property type="term" value="F:nuclease activity"/>
    <property type="evidence" value="ECO:0007669"/>
    <property type="project" value="UniProtKB-KW"/>
</dbReference>
<dbReference type="GO" id="GO:0034353">
    <property type="term" value="F:mRNA 5'-diphosphatase activity"/>
    <property type="evidence" value="ECO:0007669"/>
    <property type="project" value="TreeGrafter"/>
</dbReference>
<dbReference type="EC" id="3.6.1.-" evidence="6"/>
<dbReference type="EMBL" id="ML122260">
    <property type="protein sequence ID" value="RPD62132.1"/>
    <property type="molecule type" value="Genomic_DNA"/>
</dbReference>
<feature type="domain" description="RAI1-like" evidence="7">
    <location>
        <begin position="3"/>
        <end position="356"/>
    </location>
</feature>
<dbReference type="GO" id="GO:0000956">
    <property type="term" value="P:nuclear-transcribed mRNA catabolic process"/>
    <property type="evidence" value="ECO:0007669"/>
    <property type="project" value="TreeGrafter"/>
</dbReference>
<dbReference type="GO" id="GO:0003723">
    <property type="term" value="F:RNA binding"/>
    <property type="evidence" value="ECO:0007669"/>
    <property type="project" value="UniProtKB-KW"/>
</dbReference>
<dbReference type="PANTHER" id="PTHR12395:SF9">
    <property type="entry name" value="DECAPPING AND EXORIBONUCLEASE PROTEIN"/>
    <property type="match status" value="1"/>
</dbReference>
<keyword evidence="6" id="KW-0378">Hydrolase</keyword>
<dbReference type="GO" id="GO:0005634">
    <property type="term" value="C:nucleus"/>
    <property type="evidence" value="ECO:0007669"/>
    <property type="project" value="UniProtKB-SubCell"/>
</dbReference>
<keyword evidence="9" id="KW-1185">Reference proteome</keyword>
<gene>
    <name evidence="8" type="ORF">L227DRAFT_499290</name>
</gene>
<evidence type="ECO:0000256" key="5">
    <source>
        <dbReference type="ARBA" id="ARBA00048124"/>
    </source>
</evidence>
<keyword evidence="6" id="KW-0547">Nucleotide-binding</keyword>
<accession>A0A5C2SEG1</accession>
<comment type="similarity">
    <text evidence="2 6">Belongs to the DXO/Dom3Z family.</text>
</comment>
<evidence type="ECO:0000256" key="1">
    <source>
        <dbReference type="ARBA" id="ARBA00001968"/>
    </source>
</evidence>
<dbReference type="AlphaFoldDB" id="A0A5C2SEG1"/>
<dbReference type="InterPro" id="IPR013961">
    <property type="entry name" value="RAI1"/>
</dbReference>
<evidence type="ECO:0000256" key="2">
    <source>
        <dbReference type="ARBA" id="ARBA00006562"/>
    </source>
</evidence>
<evidence type="ECO:0000256" key="3">
    <source>
        <dbReference type="ARBA" id="ARBA00044676"/>
    </source>
</evidence>
<protein>
    <recommendedName>
        <fullName evidence="6">Decapping nuclease</fullName>
        <ecNumber evidence="6">3.6.1.-</ecNumber>
    </recommendedName>
</protein>
<dbReference type="STRING" id="1328759.A0A5C2SEG1"/>
<keyword evidence="6" id="KW-0479">Metal-binding</keyword>
<evidence type="ECO:0000313" key="8">
    <source>
        <dbReference type="EMBL" id="RPD62132.1"/>
    </source>
</evidence>
<dbReference type="GO" id="GO:0000166">
    <property type="term" value="F:nucleotide binding"/>
    <property type="evidence" value="ECO:0007669"/>
    <property type="project" value="UniProtKB-KW"/>
</dbReference>
<evidence type="ECO:0000313" key="9">
    <source>
        <dbReference type="Proteomes" id="UP000313359"/>
    </source>
</evidence>
<comment type="catalytic activity">
    <reaction evidence="3">
        <text>a 5'-end (N(7)-methyl 5'-triphosphoguanosine)-ribonucleoside-ribonucleotide in mRNA + H2O = a (N(7)-methyl 5'-triphosphoguanosine)-nucleoside + a 5'-end phospho-ribonucleoside in mRNA + H(+)</text>
        <dbReference type="Rhea" id="RHEA:66928"/>
        <dbReference type="Rhea" id="RHEA-COMP:15692"/>
        <dbReference type="Rhea" id="RHEA-COMP:17313"/>
        <dbReference type="ChEBI" id="CHEBI:15377"/>
        <dbReference type="ChEBI" id="CHEBI:15378"/>
        <dbReference type="ChEBI" id="CHEBI:138282"/>
        <dbReference type="ChEBI" id="CHEBI:172876"/>
        <dbReference type="ChEBI" id="CHEBI:172877"/>
    </reaction>
    <physiologicalReaction direction="left-to-right" evidence="3">
        <dbReference type="Rhea" id="RHEA:66929"/>
    </physiologicalReaction>
</comment>
<evidence type="ECO:0000256" key="4">
    <source>
        <dbReference type="ARBA" id="ARBA00044692"/>
    </source>
</evidence>
<comment type="cofactor">
    <cofactor evidence="1 6">
        <name>a divalent metal cation</name>
        <dbReference type="ChEBI" id="CHEBI:60240"/>
    </cofactor>
</comment>
<reference evidence="8" key="1">
    <citation type="journal article" date="2018" name="Genome Biol. Evol.">
        <title>Genomics and development of Lentinus tigrinus, a white-rot wood-decaying mushroom with dimorphic fruiting bodies.</title>
        <authorList>
            <person name="Wu B."/>
            <person name="Xu Z."/>
            <person name="Knudson A."/>
            <person name="Carlson A."/>
            <person name="Chen N."/>
            <person name="Kovaka S."/>
            <person name="LaButti K."/>
            <person name="Lipzen A."/>
            <person name="Pennachio C."/>
            <person name="Riley R."/>
            <person name="Schakwitz W."/>
            <person name="Umezawa K."/>
            <person name="Ohm R.A."/>
            <person name="Grigoriev I.V."/>
            <person name="Nagy L.G."/>
            <person name="Gibbons J."/>
            <person name="Hibbett D."/>
        </authorList>
    </citation>
    <scope>NUCLEOTIDE SEQUENCE [LARGE SCALE GENOMIC DNA]</scope>
    <source>
        <strain evidence="8">ALCF2SS1-6</strain>
    </source>
</reference>
<sequence length="363" mass="41274">MQTFSYTATRVPEFTNSALRYYVGAPSGVDLRYGYERWIERPAGTTRLDPILRSIQRVVQEKETTSGRESWATLPNRIAVVTWRRIMTKILIAPYQELDTVELNAMFVGGILYLEEHVPDSQLGKPEYVRTVQCKLMYYGLSFGAWSTSSRPGLCERLEGHPAGWGGDVNTNVQWTVVAQTRLGNHQLVIGGEIDCVRDRFDGRPDTSVELKATVFMKRKYDEVRFNKKLLKFYIQSFLMGVPEIIVGFRTPAGQLVSTRSYKTVEIPQLVRNKPGSWNRDVCLQWGQQFFSTLRNLLSRQASTAHQQRGPEPPVTVWRVILTPKEGATMFPLAQGHIGKLGDDGEQRIGLLPSWYLDRRAGI</sequence>
<proteinExistence type="inferred from homology"/>
<keyword evidence="6" id="KW-0540">Nuclease</keyword>
<evidence type="ECO:0000256" key="6">
    <source>
        <dbReference type="RuleBase" id="RU367113"/>
    </source>
</evidence>
<name>A0A5C2SEG1_9APHY</name>
<evidence type="ECO:0000259" key="7">
    <source>
        <dbReference type="Pfam" id="PF08652"/>
    </source>
</evidence>
<organism evidence="8 9">
    <name type="scientific">Lentinus tigrinus ALCF2SS1-6</name>
    <dbReference type="NCBI Taxonomy" id="1328759"/>
    <lineage>
        <taxon>Eukaryota</taxon>
        <taxon>Fungi</taxon>
        <taxon>Dikarya</taxon>
        <taxon>Basidiomycota</taxon>
        <taxon>Agaricomycotina</taxon>
        <taxon>Agaricomycetes</taxon>
        <taxon>Polyporales</taxon>
        <taxon>Polyporaceae</taxon>
        <taxon>Lentinus</taxon>
    </lineage>
</organism>
<dbReference type="InterPro" id="IPR039039">
    <property type="entry name" value="RAI1-like_fam"/>
</dbReference>
<comment type="catalytic activity">
    <reaction evidence="5">
        <text>a 5'-end NAD(+)-phospho-ribonucleoside in mRNA + H2O = a 5'-end phospho-ribonucleoside in mRNA + NAD(+) + H(+)</text>
        <dbReference type="Rhea" id="RHEA:60880"/>
        <dbReference type="Rhea" id="RHEA-COMP:15692"/>
        <dbReference type="Rhea" id="RHEA-COMP:15698"/>
        <dbReference type="ChEBI" id="CHEBI:15377"/>
        <dbReference type="ChEBI" id="CHEBI:15378"/>
        <dbReference type="ChEBI" id="CHEBI:57540"/>
        <dbReference type="ChEBI" id="CHEBI:138282"/>
        <dbReference type="ChEBI" id="CHEBI:144029"/>
    </reaction>
    <physiologicalReaction direction="left-to-right" evidence="5">
        <dbReference type="Rhea" id="RHEA:60881"/>
    </physiologicalReaction>
</comment>
<comment type="function">
    <text evidence="6">Decapping enzyme for NAD-capped RNAs: specifically hydrolyzes the nicotinamide adenine dinucleotide (NAD) cap from a subset of RNAs by removing the entire NAD moiety from the 5'-end of an NAD-capped RNA.</text>
</comment>
<dbReference type="Pfam" id="PF08652">
    <property type="entry name" value="RAI1"/>
    <property type="match status" value="1"/>
</dbReference>
<dbReference type="GO" id="GO:0005829">
    <property type="term" value="C:cytosol"/>
    <property type="evidence" value="ECO:0007669"/>
    <property type="project" value="TreeGrafter"/>
</dbReference>